<dbReference type="GO" id="GO:0016787">
    <property type="term" value="F:hydrolase activity"/>
    <property type="evidence" value="ECO:0007669"/>
    <property type="project" value="InterPro"/>
</dbReference>
<dbReference type="AlphaFoldDB" id="A0A6M3K7A4"/>
<protein>
    <submittedName>
        <fullName evidence="3">Putative calcineurin-like phosphoesterase</fullName>
    </submittedName>
</protein>
<dbReference type="Pfam" id="PF00149">
    <property type="entry name" value="Metallophos"/>
    <property type="match status" value="1"/>
</dbReference>
<name>A0A6M3K7A4_9ZZZZ</name>
<dbReference type="EMBL" id="MT141403">
    <property type="protein sequence ID" value="QJA60285.1"/>
    <property type="molecule type" value="Genomic_DNA"/>
</dbReference>
<gene>
    <name evidence="3" type="ORF">MM415A01252_0003</name>
    <name evidence="2" type="ORF">MM415B01142_0012</name>
</gene>
<proteinExistence type="predicted"/>
<organism evidence="3">
    <name type="scientific">viral metagenome</name>
    <dbReference type="NCBI Taxonomy" id="1070528"/>
    <lineage>
        <taxon>unclassified sequences</taxon>
        <taxon>metagenomes</taxon>
        <taxon>organismal metagenomes</taxon>
    </lineage>
</organism>
<reference evidence="3" key="1">
    <citation type="submission" date="2020-03" db="EMBL/GenBank/DDBJ databases">
        <title>The deep terrestrial virosphere.</title>
        <authorList>
            <person name="Holmfeldt K."/>
            <person name="Nilsson E."/>
            <person name="Simone D."/>
            <person name="Lopez-Fernandez M."/>
            <person name="Wu X."/>
            <person name="de Brujin I."/>
            <person name="Lundin D."/>
            <person name="Andersson A."/>
            <person name="Bertilsson S."/>
            <person name="Dopson M."/>
        </authorList>
    </citation>
    <scope>NUCLEOTIDE SEQUENCE</scope>
    <source>
        <strain evidence="3">MM415A01252</strain>
        <strain evidence="2">MM415B01142</strain>
    </source>
</reference>
<dbReference type="InterPro" id="IPR004843">
    <property type="entry name" value="Calcineurin-like_PHP"/>
</dbReference>
<dbReference type="SUPFAM" id="SSF56300">
    <property type="entry name" value="Metallo-dependent phosphatases"/>
    <property type="match status" value="1"/>
</dbReference>
<accession>A0A6M3K7A4</accession>
<evidence type="ECO:0000259" key="1">
    <source>
        <dbReference type="Pfam" id="PF00149"/>
    </source>
</evidence>
<evidence type="ECO:0000313" key="3">
    <source>
        <dbReference type="EMBL" id="QJA77644.1"/>
    </source>
</evidence>
<dbReference type="InterPro" id="IPR029052">
    <property type="entry name" value="Metallo-depent_PP-like"/>
</dbReference>
<feature type="domain" description="Calcineurin-like phosphoesterase" evidence="1">
    <location>
        <begin position="4"/>
        <end position="156"/>
    </location>
</feature>
<dbReference type="Gene3D" id="3.60.21.10">
    <property type="match status" value="1"/>
</dbReference>
<evidence type="ECO:0000313" key="2">
    <source>
        <dbReference type="EMBL" id="QJA60285.1"/>
    </source>
</evidence>
<sequence length="330" mass="37869">MDKMLLVSDIHSGCHKDNQIWINLIDRLFLEIADVATRRDISTIAILGDFFDNRKALNVRTLTQSLKIADTLKDFEVFMIVGNHDTYYKNSIEPTSLDIFTKFPNITVIKTPTKFQDVMMIPWNSPIDINRSKYLFGHLEINTFQMNNNFVCTDRYNPSVFSIFDKVVSGHFHIPSTKGNITFLGSAYPQTFADVNSPRGYYIFNDGDLEFLEFTEAPKFVILLSEDNDTSNVEGNIVKLVFQKDYGTNGNNEILEKIQLLKPLQLFTNFSNISLEQNGSADNIVVEIHDIKDTIIKYLKTVNIPEHLKISLLAKQMFKMIDDIKEDKNV</sequence>
<dbReference type="EMBL" id="MT142294">
    <property type="protein sequence ID" value="QJA77644.1"/>
    <property type="molecule type" value="Genomic_DNA"/>
</dbReference>